<reference evidence="1 2" key="1">
    <citation type="submission" date="2018-02" db="EMBL/GenBank/DDBJ databases">
        <title>Genome sequence of the basidiomycete white-rot fungus Phlebia centrifuga.</title>
        <authorList>
            <person name="Granchi Z."/>
            <person name="Peng M."/>
            <person name="de Vries R.P."/>
            <person name="Hilden K."/>
            <person name="Makela M.R."/>
            <person name="Grigoriev I."/>
            <person name="Riley R."/>
        </authorList>
    </citation>
    <scope>NUCLEOTIDE SEQUENCE [LARGE SCALE GENOMIC DNA]</scope>
    <source>
        <strain evidence="1 2">FBCC195</strain>
    </source>
</reference>
<dbReference type="AlphaFoldDB" id="A0A2R6NEP7"/>
<gene>
    <name evidence="1" type="ORF">PHLCEN_2v13295</name>
</gene>
<accession>A0A2R6NEP7</accession>
<dbReference type="OrthoDB" id="5311491at2759"/>
<protein>
    <recommendedName>
        <fullName evidence="3">Alpha/beta-hydrolase</fullName>
    </recommendedName>
</protein>
<organism evidence="1 2">
    <name type="scientific">Hermanssonia centrifuga</name>
    <dbReference type="NCBI Taxonomy" id="98765"/>
    <lineage>
        <taxon>Eukaryota</taxon>
        <taxon>Fungi</taxon>
        <taxon>Dikarya</taxon>
        <taxon>Basidiomycota</taxon>
        <taxon>Agaricomycotina</taxon>
        <taxon>Agaricomycetes</taxon>
        <taxon>Polyporales</taxon>
        <taxon>Meruliaceae</taxon>
        <taxon>Hermanssonia</taxon>
    </lineage>
</organism>
<comment type="caution">
    <text evidence="1">The sequence shown here is derived from an EMBL/GenBank/DDBJ whole genome shotgun (WGS) entry which is preliminary data.</text>
</comment>
<proteinExistence type="predicted"/>
<evidence type="ECO:0008006" key="3">
    <source>
        <dbReference type="Google" id="ProtNLM"/>
    </source>
</evidence>
<dbReference type="EMBL" id="MLYV02001309">
    <property type="protein sequence ID" value="PSR70854.1"/>
    <property type="molecule type" value="Genomic_DNA"/>
</dbReference>
<evidence type="ECO:0000313" key="2">
    <source>
        <dbReference type="Proteomes" id="UP000186601"/>
    </source>
</evidence>
<keyword evidence="2" id="KW-1185">Reference proteome</keyword>
<evidence type="ECO:0000313" key="1">
    <source>
        <dbReference type="EMBL" id="PSR70854.1"/>
    </source>
</evidence>
<dbReference type="Proteomes" id="UP000186601">
    <property type="component" value="Unassembled WGS sequence"/>
</dbReference>
<name>A0A2R6NEP7_9APHY</name>
<sequence length="124" mass="13531">MPTIPVNSDGAVLYYEDSGAPDGPDPYCTIVLIHGLIFNGDPPNFVFGTPLPEEIYVPFRDASIAFSELARRFTIWVSTYHGPVSDITTITAQAIGSRENPTHGTRVDAGYFSVCPFRLFAFGV</sequence>